<dbReference type="WBParaSite" id="maker-unitig_45256-snap-gene-0.3-mRNA-1">
    <property type="protein sequence ID" value="maker-unitig_45256-snap-gene-0.3-mRNA-1"/>
    <property type="gene ID" value="maker-unitig_45256-snap-gene-0.3"/>
</dbReference>
<feature type="compositionally biased region" description="Low complexity" evidence="1">
    <location>
        <begin position="322"/>
        <end position="340"/>
    </location>
</feature>
<evidence type="ECO:0000256" key="1">
    <source>
        <dbReference type="SAM" id="MobiDB-lite"/>
    </source>
</evidence>
<evidence type="ECO:0000313" key="3">
    <source>
        <dbReference type="Proteomes" id="UP000095280"/>
    </source>
</evidence>
<dbReference type="AlphaFoldDB" id="A0A1I8FR84"/>
<evidence type="ECO:0000259" key="2">
    <source>
        <dbReference type="Pfam" id="PF04784"/>
    </source>
</evidence>
<feature type="region of interest" description="Disordered" evidence="1">
    <location>
        <begin position="526"/>
        <end position="545"/>
    </location>
</feature>
<dbReference type="PANTHER" id="PTHR46361:SF3">
    <property type="entry name" value="ELECTRON CARRIER_ PROTEIN DISULFIDE OXIDOREDUCTASE"/>
    <property type="match status" value="1"/>
</dbReference>
<protein>
    <submittedName>
        <fullName evidence="4">DUF547 domain-containing protein</fullName>
    </submittedName>
</protein>
<name>A0A1I8FR84_9PLAT</name>
<dbReference type="PANTHER" id="PTHR46361">
    <property type="entry name" value="ELECTRON CARRIER/ PROTEIN DISULFIDE OXIDOREDUCTASE"/>
    <property type="match status" value="1"/>
</dbReference>
<feature type="compositionally biased region" description="Low complexity" evidence="1">
    <location>
        <begin position="61"/>
        <end position="75"/>
    </location>
</feature>
<dbReference type="InterPro" id="IPR006869">
    <property type="entry name" value="DUF547"/>
</dbReference>
<feature type="compositionally biased region" description="Basic and acidic residues" evidence="1">
    <location>
        <begin position="86"/>
        <end position="99"/>
    </location>
</feature>
<reference evidence="4" key="1">
    <citation type="submission" date="2016-11" db="UniProtKB">
        <authorList>
            <consortium name="WormBaseParasite"/>
        </authorList>
    </citation>
    <scope>IDENTIFICATION</scope>
</reference>
<feature type="domain" description="DUF547" evidence="2">
    <location>
        <begin position="381"/>
        <end position="415"/>
    </location>
</feature>
<accession>A0A1I8FR84</accession>
<dbReference type="Pfam" id="PF04784">
    <property type="entry name" value="DUF547"/>
    <property type="match status" value="1"/>
</dbReference>
<proteinExistence type="predicted"/>
<feature type="region of interest" description="Disordered" evidence="1">
    <location>
        <begin position="317"/>
        <end position="360"/>
    </location>
</feature>
<organism evidence="3 4">
    <name type="scientific">Macrostomum lignano</name>
    <dbReference type="NCBI Taxonomy" id="282301"/>
    <lineage>
        <taxon>Eukaryota</taxon>
        <taxon>Metazoa</taxon>
        <taxon>Spiralia</taxon>
        <taxon>Lophotrochozoa</taxon>
        <taxon>Platyhelminthes</taxon>
        <taxon>Rhabditophora</taxon>
        <taxon>Macrostomorpha</taxon>
        <taxon>Macrostomida</taxon>
        <taxon>Macrostomidae</taxon>
        <taxon>Macrostomum</taxon>
    </lineage>
</organism>
<dbReference type="Proteomes" id="UP000095280">
    <property type="component" value="Unplaced"/>
</dbReference>
<evidence type="ECO:0000313" key="4">
    <source>
        <dbReference type="WBParaSite" id="maker-unitig_45256-snap-gene-0.3-mRNA-1"/>
    </source>
</evidence>
<feature type="compositionally biased region" description="Basic residues" evidence="1">
    <location>
        <begin position="536"/>
        <end position="545"/>
    </location>
</feature>
<sequence length="702" mass="75306">VTLYTTAGLPLRCGRGAGGPWQEPSVSQRQRVRLDRCLPSLIRRRGPAPSLKVEQHRPLPARSSSSRSAAVASAAPTEPAAGDSRPAAERSHAAAHADDGPAAAATRAGRHRRPRAADLADDIILDRLLPCELDEAAAALEAMRRRLDVRRRLPLIMRTLLPLALALAVAHGWSAERIRRIGDLLLSGGLCRRVYGNGDGDSDGLAVENADALYPGALNADAAADWRCRPPDSLSTIGEQLRCLMLEIQGLCISQDGRSVDYGKLAESEQFAAYRLLARRLQRVNPEAGSPDERLAFFINVYNALVLHAKLARGGRQPACGAATDSSPAPPTSSAARATRCWTSSTAQSARSRPPPGAVWPVRPAPSGGAAARPAGAADSLHFALNCGARGCPPIRAYRAAGLRDQLLMAGRAYLSGDDAVRVSEDGRSLALSALFRWYSADFADSAGGSIAAWALGAVANHAQAGLVGFEQVLQAEHRAPRVRVCMCTNSGWWGEKFSKRSPWLADKPAESADFDSTGLSVVTSAAAEATERRAPPARRRHRHHSRRLGIFRRAGSSASRVDIVGAEDRALNWRRCQLANEVTSLSASSWSPAASRRCRCSDDVVADDCRAPDWPRYLRCHPVQDQQQHPCAALWECSGGGYSFALAWRTSQSVLLITVLCRRLRFHDGQFAKAVATLQFYNCLSGLGCGIQDPPPSLGVG</sequence>
<feature type="region of interest" description="Disordered" evidence="1">
    <location>
        <begin position="47"/>
        <end position="113"/>
    </location>
</feature>
<keyword evidence="3" id="KW-1185">Reference proteome</keyword>
<feature type="compositionally biased region" description="Polar residues" evidence="1">
    <location>
        <begin position="341"/>
        <end position="351"/>
    </location>
</feature>